<dbReference type="PANTHER" id="PTHR12131">
    <property type="entry name" value="ATP-DEPENDENT RNA AND DNA HELICASE"/>
    <property type="match status" value="1"/>
</dbReference>
<dbReference type="Proteomes" id="UP000094622">
    <property type="component" value="Unassembled WGS sequence"/>
</dbReference>
<dbReference type="InterPro" id="IPR027417">
    <property type="entry name" value="P-loop_NTPase"/>
</dbReference>
<evidence type="ECO:0000256" key="4">
    <source>
        <dbReference type="ARBA" id="ARBA00022840"/>
    </source>
</evidence>
<dbReference type="PATRIC" id="fig|1439726.3.peg.2962"/>
<accession>A0A1E3H0Q9</accession>
<comment type="caution">
    <text evidence="7">The sequence shown here is derived from an EMBL/GenBank/DDBJ whole genome shotgun (WGS) entry which is preliminary data.</text>
</comment>
<dbReference type="GO" id="GO:0016787">
    <property type="term" value="F:hydrolase activity"/>
    <property type="evidence" value="ECO:0007669"/>
    <property type="project" value="UniProtKB-KW"/>
</dbReference>
<keyword evidence="1" id="KW-0547">Nucleotide-binding</keyword>
<reference evidence="7 8" key="1">
    <citation type="submission" date="2016-07" db="EMBL/GenBank/DDBJ databases">
        <title>Draft Genome Sequence of Methylobrevis pamukkalensis PK2.</title>
        <authorList>
            <person name="Vasilenko O.V."/>
            <person name="Doronina N.V."/>
            <person name="Shmareva M.N."/>
            <person name="Tarlachkov S.V."/>
            <person name="Mustakhimov I."/>
            <person name="Trotsenko Y.A."/>
        </authorList>
    </citation>
    <scope>NUCLEOTIDE SEQUENCE [LARGE SCALE GENOMIC DNA]</scope>
    <source>
        <strain evidence="7 8">PK2</strain>
    </source>
</reference>
<keyword evidence="4" id="KW-0067">ATP-binding</keyword>
<evidence type="ECO:0000259" key="6">
    <source>
        <dbReference type="PROSITE" id="PS51194"/>
    </source>
</evidence>
<dbReference type="Pfam" id="PF00271">
    <property type="entry name" value="Helicase_C"/>
    <property type="match status" value="1"/>
</dbReference>
<evidence type="ECO:0000256" key="3">
    <source>
        <dbReference type="ARBA" id="ARBA00022806"/>
    </source>
</evidence>
<gene>
    <name evidence="7" type="ORF">A6302_02809</name>
</gene>
<evidence type="ECO:0000313" key="8">
    <source>
        <dbReference type="Proteomes" id="UP000094622"/>
    </source>
</evidence>
<dbReference type="GO" id="GO:0005524">
    <property type="term" value="F:ATP binding"/>
    <property type="evidence" value="ECO:0007669"/>
    <property type="project" value="UniProtKB-KW"/>
</dbReference>
<dbReference type="EMBL" id="MCRJ01000070">
    <property type="protein sequence ID" value="ODN69874.1"/>
    <property type="molecule type" value="Genomic_DNA"/>
</dbReference>
<keyword evidence="2" id="KW-0378">Hydrolase</keyword>
<feature type="domain" description="Helicase C-terminal" evidence="6">
    <location>
        <begin position="52"/>
        <end position="219"/>
    </location>
</feature>
<organism evidence="7 8">
    <name type="scientific">Methylobrevis pamukkalensis</name>
    <dbReference type="NCBI Taxonomy" id="1439726"/>
    <lineage>
        <taxon>Bacteria</taxon>
        <taxon>Pseudomonadati</taxon>
        <taxon>Pseudomonadota</taxon>
        <taxon>Alphaproteobacteria</taxon>
        <taxon>Hyphomicrobiales</taxon>
        <taxon>Pleomorphomonadaceae</taxon>
        <taxon>Methylobrevis</taxon>
    </lineage>
</organism>
<protein>
    <recommendedName>
        <fullName evidence="6">Helicase C-terminal domain-containing protein</fullName>
    </recommendedName>
</protein>
<sequence length="747" mass="82182">MQLAADFDRGHVFTDRILNMRGRGETLLLGAATARPLVEKLLPGVSVIGRPRMSQLVYAGPKKITRLPRRSAVVAFSADEVYAIAELIRRQRGGAAVVMGSLSPRTRNAQVELFQSGDVDFLVATDAIGMGLNLDVGHVAFAQRRKFDGFQYRDLTPSELGQIAGRAGRHLNDGSFGVTGQVSAFDEDLVRAIESHDFEPLRMFQWRNAALDFSSVDMLRRSLDVVPTREGLTRAPTGEDQGALEFALRHDEVRDLAVGKAAVALLWDVCQVPDFRRISPAQHGDLVVTLYSYVAAGGRIPDDWFARQLAYADRTDGDIDTLSARIAQVRTWTYVANRQGWLDDQVHWQDRAREIEDRLSDALHERLTQRFVDRRTSVLMKRLRENAMLEAEINENGAVHVEGQHVGELHGFRFVPDQSGDGQDGKAIRTAAAKALAGEFDKRAERLSRAPNEDIVLSSDATLRWLGQPVARLVAGENALKPQIVLLADEQLTGPSLEAVTARLQTWLANHITTLLKPLIDLRDAADLDGIARGVAFRMVEALGTLERQEVADDIKALDQGARAVLRKYGVRFGAYHIYVPALLKPAPASLVALLWALKHGSLDMAGLAELPALSASGRTSITVDPTFDKVLYRLVASASPVRARCASTFWNALPTSSARWWRGSDRWRDAAGRRHPPGRRLHGDRGDDLAARLRGRGFRLDPARAGLPAREAHREGDGAEAGGRVGRGRRCGRGRHFGRYAGDGGE</sequence>
<feature type="region of interest" description="Disordered" evidence="5">
    <location>
        <begin position="705"/>
        <end position="747"/>
    </location>
</feature>
<proteinExistence type="predicted"/>
<keyword evidence="3" id="KW-0347">Helicase</keyword>
<evidence type="ECO:0000256" key="1">
    <source>
        <dbReference type="ARBA" id="ARBA00022741"/>
    </source>
</evidence>
<dbReference type="GO" id="GO:0004386">
    <property type="term" value="F:helicase activity"/>
    <property type="evidence" value="ECO:0007669"/>
    <property type="project" value="UniProtKB-KW"/>
</dbReference>
<dbReference type="PROSITE" id="PS51194">
    <property type="entry name" value="HELICASE_CTER"/>
    <property type="match status" value="1"/>
</dbReference>
<dbReference type="InterPro" id="IPR050699">
    <property type="entry name" value="RNA-DNA_Helicase"/>
</dbReference>
<name>A0A1E3H0Q9_9HYPH</name>
<dbReference type="AlphaFoldDB" id="A0A1E3H0Q9"/>
<dbReference type="SMART" id="SM00490">
    <property type="entry name" value="HELICc"/>
    <property type="match status" value="1"/>
</dbReference>
<evidence type="ECO:0000256" key="5">
    <source>
        <dbReference type="SAM" id="MobiDB-lite"/>
    </source>
</evidence>
<dbReference type="InterPro" id="IPR001650">
    <property type="entry name" value="Helicase_C-like"/>
</dbReference>
<dbReference type="SUPFAM" id="SSF52540">
    <property type="entry name" value="P-loop containing nucleoside triphosphate hydrolases"/>
    <property type="match status" value="1"/>
</dbReference>
<dbReference type="Gene3D" id="3.40.50.300">
    <property type="entry name" value="P-loop containing nucleotide triphosphate hydrolases"/>
    <property type="match status" value="1"/>
</dbReference>
<evidence type="ECO:0000256" key="2">
    <source>
        <dbReference type="ARBA" id="ARBA00022801"/>
    </source>
</evidence>
<feature type="compositionally biased region" description="Basic residues" evidence="5">
    <location>
        <begin position="727"/>
        <end position="739"/>
    </location>
</feature>
<keyword evidence="8" id="KW-1185">Reference proteome</keyword>
<evidence type="ECO:0000313" key="7">
    <source>
        <dbReference type="EMBL" id="ODN69874.1"/>
    </source>
</evidence>
<dbReference type="PANTHER" id="PTHR12131:SF1">
    <property type="entry name" value="ATP-DEPENDENT RNA HELICASE SUPV3L1, MITOCHONDRIAL-RELATED"/>
    <property type="match status" value="1"/>
</dbReference>